<accession>A0A5R8ZYZ5</accession>
<dbReference type="AlphaFoldDB" id="A0A5R8ZYZ5"/>
<reference evidence="2" key="2">
    <citation type="submission" date="2019-06" db="EMBL/GenBank/DDBJ databases">
        <title>AzeR, a transcriptional regulator that responds to azelaic acid in Pseudomonas nitroreducens.</title>
        <authorList>
            <person name="Bez C."/>
            <person name="Javvadi S.G."/>
            <person name="Bertani I."/>
            <person name="Devescovi G."/>
            <person name="Studholme D.J."/>
            <person name="Geller A."/>
            <person name="Levy A."/>
            <person name="Venturi V."/>
        </authorList>
    </citation>
    <scope>NUCLEOTIDE SEQUENCE [LARGE SCALE GENOMIC DNA]</scope>
    <source>
        <strain evidence="2">DSM 9128</strain>
    </source>
</reference>
<dbReference type="Proteomes" id="UP000307510">
    <property type="component" value="Unassembled WGS sequence"/>
</dbReference>
<organism evidence="1 2">
    <name type="scientific">Pseudomonas nitroreducens</name>
    <dbReference type="NCBI Taxonomy" id="46680"/>
    <lineage>
        <taxon>Bacteria</taxon>
        <taxon>Pseudomonadati</taxon>
        <taxon>Pseudomonadota</taxon>
        <taxon>Gammaproteobacteria</taxon>
        <taxon>Pseudomonadales</taxon>
        <taxon>Pseudomonadaceae</taxon>
        <taxon>Pseudomonas</taxon>
    </lineage>
</organism>
<reference evidence="1 2" key="1">
    <citation type="submission" date="2019-05" db="EMBL/GenBank/DDBJ databases">
        <authorList>
            <person name="Moore K."/>
            <person name="O'Neill P."/>
            <person name="Farbos A."/>
            <person name="Studholme D.J."/>
        </authorList>
    </citation>
    <scope>NUCLEOTIDE SEQUENCE [LARGE SCALE GENOMIC DNA]</scope>
    <source>
        <strain evidence="1 2">DSM 9128</strain>
    </source>
</reference>
<evidence type="ECO:0000313" key="1">
    <source>
        <dbReference type="EMBL" id="TLP71490.1"/>
    </source>
</evidence>
<dbReference type="EMBL" id="VASG01000006">
    <property type="protein sequence ID" value="TLP71490.1"/>
    <property type="molecule type" value="Genomic_DNA"/>
</dbReference>
<sequence>MATANSTETLVFSGWSTLSTGGRQCDQPEKISSSVSIQNALSLIGKTVLVELVWPDDPEPLWCCVRIAGAVLALEGVYEHPHFMVFSLARPQTYPDEMFWSDIRTLRVLKDRAG</sequence>
<comment type="caution">
    <text evidence="1">The sequence shown here is derived from an EMBL/GenBank/DDBJ whole genome shotgun (WGS) entry which is preliminary data.</text>
</comment>
<proteinExistence type="predicted"/>
<evidence type="ECO:0000313" key="2">
    <source>
        <dbReference type="Proteomes" id="UP000307510"/>
    </source>
</evidence>
<protein>
    <submittedName>
        <fullName evidence="1">Uncharacterized protein</fullName>
    </submittedName>
</protein>
<name>A0A5R8ZYZ5_PSENT</name>
<gene>
    <name evidence="1" type="ORF">FEA48_21965</name>
</gene>
<dbReference type="RefSeq" id="WP_138215677.1">
    <property type="nucleotide sequence ID" value="NZ_VASG01000006.1"/>
</dbReference>